<sequence length="80" mass="8918">MRHQFGVDVRFPDAPGDELGILSSEINDKYWSSGHDAPIYCVGKCPFIMSALSDNRTTHVAVSKTPSYHLTGKYIQEPFS</sequence>
<evidence type="ECO:0000313" key="1">
    <source>
        <dbReference type="EMBL" id="BDR54564.1"/>
    </source>
</evidence>
<accession>A0ABN6SFV4</accession>
<protein>
    <submittedName>
        <fullName evidence="1">Uncharacterized protein</fullName>
    </submittedName>
</protein>
<gene>
    <name evidence="1" type="ORF">KIMH_06750</name>
</gene>
<organism evidence="1 2">
    <name type="scientific">Bombiscardovia apis</name>
    <dbReference type="NCBI Taxonomy" id="2932182"/>
    <lineage>
        <taxon>Bacteria</taxon>
        <taxon>Bacillati</taxon>
        <taxon>Actinomycetota</taxon>
        <taxon>Actinomycetes</taxon>
        <taxon>Bifidobacteriales</taxon>
        <taxon>Bifidobacteriaceae</taxon>
        <taxon>Bombiscardovia</taxon>
    </lineage>
</organism>
<proteinExistence type="predicted"/>
<evidence type="ECO:0000313" key="2">
    <source>
        <dbReference type="Proteomes" id="UP001321748"/>
    </source>
</evidence>
<name>A0ABN6SFV4_9BIFI</name>
<keyword evidence="2" id="KW-1185">Reference proteome</keyword>
<dbReference type="EMBL" id="AP026800">
    <property type="protein sequence ID" value="BDR54564.1"/>
    <property type="molecule type" value="Genomic_DNA"/>
</dbReference>
<dbReference type="Proteomes" id="UP001321748">
    <property type="component" value="Chromosome"/>
</dbReference>
<reference evidence="1 2" key="1">
    <citation type="journal article" date="2023" name="Microbiol. Spectr.">
        <title>Symbiosis of Carpenter Bees with Uncharacterized Lactic Acid Bacteria Showing NAD Auxotrophy.</title>
        <authorList>
            <person name="Kawasaki S."/>
            <person name="Ozawa K."/>
            <person name="Mori T."/>
            <person name="Yamamoto A."/>
            <person name="Ito M."/>
            <person name="Ohkuma M."/>
            <person name="Sakamoto M."/>
            <person name="Matsutani M."/>
        </authorList>
    </citation>
    <scope>NUCLEOTIDE SEQUENCE [LARGE SCALE GENOMIC DNA]</scope>
    <source>
        <strain evidence="1 2">KimH</strain>
    </source>
</reference>